<dbReference type="PANTHER" id="PTHR43142:SF3">
    <property type="entry name" value="PUTATIVE (AFU_ORTHOLOGUE AFUA_3G09070)-RELATED"/>
    <property type="match status" value="1"/>
</dbReference>
<sequence length="706" mass="74954">MGLRTFAAAATALLATTVVAQNVSNAQTSLTFLYQNNLNASDDANHIGAILLDSMSYNSGAAACAAIGESLLTAAAIRNHSMDFVHLLAYEGYTGKCERGQWFFIQGGIVAVSPQGPWRPTALSFPQIPFYGNFELPVLCTQSSTGNNPYNSAASASNELTIASSGNTFVGFRNQKSFRFLGIPYANPPARFQYSTVYNRTGQTIQATTYGADCAQAYDPTSQEQCLFLNIQTPYIPKAGSNYGLKPVLFSIHGGGFTGGNGGAGSGLDSGNLASREDIVGVEINYRLSTLGFLAIPGTPIQGNFGIGDQITALRWVRENIAAFGGDPNHITIIGESAGAGSVRALLGSPEVIGDNLIVGGVAQSNLGGGVTLGLSGDYGTTYSSYLTVDQSYAVAGQQIFAAVGCNQSDINAQIACLETVPALTIQNLPTVARYVVQDGTIVNTEQLDVSNNNGSTAHVNVIFGTTADDGASFSTYPQGNYTTEAQVISAALGITPYYANAIINSGLFPLYNTGNLTLDAFNVSQRVATDKTFRCIDEATTYAGATSGAFKSAYYYTITRTYEGYDPNNLGASGLSQGPTEPGYPYGDPELPYFRLHGSDLGFTYGNQFPLRDANDLKATQLITAYYGAFAKTGNPNPNPQYLQVRGYTNTTQGVQQSGPWFPVNSQTGPTKQLDFPSPTVQFPDLAQCAFLNYSINYYFQPNHP</sequence>
<dbReference type="GeneID" id="19117330"/>
<evidence type="ECO:0000256" key="1">
    <source>
        <dbReference type="ARBA" id="ARBA00005964"/>
    </source>
</evidence>
<dbReference type="PROSITE" id="PS00122">
    <property type="entry name" value="CARBOXYLESTERASE_B_1"/>
    <property type="match status" value="1"/>
</dbReference>
<dbReference type="OrthoDB" id="408631at2759"/>
<dbReference type="InterPro" id="IPR029058">
    <property type="entry name" value="AB_hydrolase_fold"/>
</dbReference>
<organism evidence="5 6">
    <name type="scientific">Baudoinia panamericana (strain UAMH 10762)</name>
    <name type="common">Angels' share fungus</name>
    <name type="synonym">Baudoinia compniacensis (strain UAMH 10762)</name>
    <dbReference type="NCBI Taxonomy" id="717646"/>
    <lineage>
        <taxon>Eukaryota</taxon>
        <taxon>Fungi</taxon>
        <taxon>Dikarya</taxon>
        <taxon>Ascomycota</taxon>
        <taxon>Pezizomycotina</taxon>
        <taxon>Dothideomycetes</taxon>
        <taxon>Dothideomycetidae</taxon>
        <taxon>Mycosphaerellales</taxon>
        <taxon>Teratosphaeriaceae</taxon>
        <taxon>Baudoinia</taxon>
    </lineage>
</organism>
<feature type="domain" description="Carboxylesterase type B" evidence="4">
    <location>
        <begin position="178"/>
        <end position="679"/>
    </location>
</feature>
<evidence type="ECO:0000256" key="3">
    <source>
        <dbReference type="SAM" id="SignalP"/>
    </source>
</evidence>
<feature type="signal peptide" evidence="3">
    <location>
        <begin position="1"/>
        <end position="20"/>
    </location>
</feature>
<dbReference type="GO" id="GO:0016787">
    <property type="term" value="F:hydrolase activity"/>
    <property type="evidence" value="ECO:0007669"/>
    <property type="project" value="UniProtKB-KW"/>
</dbReference>
<dbReference type="HOGENOM" id="CLU_006586_8_1_1"/>
<dbReference type="InterPro" id="IPR019826">
    <property type="entry name" value="Carboxylesterase_B_AS"/>
</dbReference>
<dbReference type="Gene3D" id="3.40.50.1820">
    <property type="entry name" value="alpha/beta hydrolase"/>
    <property type="match status" value="1"/>
</dbReference>
<dbReference type="Proteomes" id="UP000011761">
    <property type="component" value="Unassembled WGS sequence"/>
</dbReference>
<comment type="similarity">
    <text evidence="1">Belongs to the type-B carboxylesterase/lipase family.</text>
</comment>
<evidence type="ECO:0000313" key="5">
    <source>
        <dbReference type="EMBL" id="EMC91380.1"/>
    </source>
</evidence>
<dbReference type="InterPro" id="IPR002018">
    <property type="entry name" value="CarbesteraseB"/>
</dbReference>
<dbReference type="ESTHER" id="bauco-m2myk4">
    <property type="family name" value="Fungal_carboxylesterase_lipase"/>
</dbReference>
<keyword evidence="3" id="KW-0732">Signal</keyword>
<dbReference type="PANTHER" id="PTHR43142">
    <property type="entry name" value="CARBOXYLIC ESTER HYDROLASE"/>
    <property type="match status" value="1"/>
</dbReference>
<dbReference type="EMBL" id="KB445564">
    <property type="protein sequence ID" value="EMC91380.1"/>
    <property type="molecule type" value="Genomic_DNA"/>
</dbReference>
<dbReference type="AlphaFoldDB" id="M2MYK4"/>
<dbReference type="Pfam" id="PF00135">
    <property type="entry name" value="COesterase"/>
    <property type="match status" value="1"/>
</dbReference>
<dbReference type="eggNOG" id="KOG4389">
    <property type="taxonomic scope" value="Eukaryota"/>
</dbReference>
<evidence type="ECO:0000256" key="2">
    <source>
        <dbReference type="ARBA" id="ARBA00022801"/>
    </source>
</evidence>
<accession>M2MYK4</accession>
<evidence type="ECO:0000259" key="4">
    <source>
        <dbReference type="Pfam" id="PF00135"/>
    </source>
</evidence>
<dbReference type="SUPFAM" id="SSF53474">
    <property type="entry name" value="alpha/beta-Hydrolases"/>
    <property type="match status" value="1"/>
</dbReference>
<keyword evidence="6" id="KW-1185">Reference proteome</keyword>
<dbReference type="KEGG" id="bcom:BAUCODRAFT_80219"/>
<feature type="chain" id="PRO_5007317813" description="Carboxylesterase type B domain-containing protein" evidence="3">
    <location>
        <begin position="21"/>
        <end position="706"/>
    </location>
</feature>
<dbReference type="OMA" id="WTIKNIA"/>
<gene>
    <name evidence="5" type="ORF">BAUCODRAFT_80219</name>
</gene>
<protein>
    <recommendedName>
        <fullName evidence="4">Carboxylesterase type B domain-containing protein</fullName>
    </recommendedName>
</protein>
<dbReference type="RefSeq" id="XP_007681508.1">
    <property type="nucleotide sequence ID" value="XM_007683318.1"/>
</dbReference>
<reference evidence="5 6" key="1">
    <citation type="journal article" date="2012" name="PLoS Pathog.">
        <title>Diverse lifestyles and strategies of plant pathogenesis encoded in the genomes of eighteen Dothideomycetes fungi.</title>
        <authorList>
            <person name="Ohm R.A."/>
            <person name="Feau N."/>
            <person name="Henrissat B."/>
            <person name="Schoch C.L."/>
            <person name="Horwitz B.A."/>
            <person name="Barry K.W."/>
            <person name="Condon B.J."/>
            <person name="Copeland A.C."/>
            <person name="Dhillon B."/>
            <person name="Glaser F."/>
            <person name="Hesse C.N."/>
            <person name="Kosti I."/>
            <person name="LaButti K."/>
            <person name="Lindquist E.A."/>
            <person name="Lucas S."/>
            <person name="Salamov A.A."/>
            <person name="Bradshaw R.E."/>
            <person name="Ciuffetti L."/>
            <person name="Hamelin R.C."/>
            <person name="Kema G.H.J."/>
            <person name="Lawrence C."/>
            <person name="Scott J.A."/>
            <person name="Spatafora J.W."/>
            <person name="Turgeon B.G."/>
            <person name="de Wit P.J.G.M."/>
            <person name="Zhong S."/>
            <person name="Goodwin S.B."/>
            <person name="Grigoriev I.V."/>
        </authorList>
    </citation>
    <scope>NUCLEOTIDE SEQUENCE [LARGE SCALE GENOMIC DNA]</scope>
    <source>
        <strain evidence="5 6">UAMH 10762</strain>
    </source>
</reference>
<keyword evidence="2" id="KW-0378">Hydrolase</keyword>
<evidence type="ECO:0000313" key="6">
    <source>
        <dbReference type="Proteomes" id="UP000011761"/>
    </source>
</evidence>
<name>M2MYK4_BAUPA</name>
<proteinExistence type="inferred from homology"/>